<dbReference type="GO" id="GO:0045151">
    <property type="term" value="P:acetoin biosynthetic process"/>
    <property type="evidence" value="ECO:0007669"/>
    <property type="project" value="InterPro"/>
</dbReference>
<gene>
    <name evidence="2" type="ORF">Q31b_34700</name>
</gene>
<dbReference type="Gene3D" id="3.30.1330.80">
    <property type="entry name" value="Hypothetical protein, similar to alpha- acetolactate decarboxylase, domain 2"/>
    <property type="match status" value="1"/>
</dbReference>
<dbReference type="GO" id="GO:0047605">
    <property type="term" value="F:acetolactate decarboxylase activity"/>
    <property type="evidence" value="ECO:0007669"/>
    <property type="project" value="InterPro"/>
</dbReference>
<dbReference type="Proteomes" id="UP000315471">
    <property type="component" value="Unassembled WGS sequence"/>
</dbReference>
<dbReference type="UniPathway" id="UPA00626">
    <property type="reaction ID" value="UER00678"/>
</dbReference>
<organism evidence="2 3">
    <name type="scientific">Novipirellula aureliae</name>
    <dbReference type="NCBI Taxonomy" id="2527966"/>
    <lineage>
        <taxon>Bacteria</taxon>
        <taxon>Pseudomonadati</taxon>
        <taxon>Planctomycetota</taxon>
        <taxon>Planctomycetia</taxon>
        <taxon>Pirellulales</taxon>
        <taxon>Pirellulaceae</taxon>
        <taxon>Novipirellula</taxon>
    </lineage>
</organism>
<dbReference type="RefSeq" id="WP_146600742.1">
    <property type="nucleotide sequence ID" value="NZ_SJPY01000005.1"/>
</dbReference>
<proteinExistence type="predicted"/>
<dbReference type="EMBL" id="SJPY01000005">
    <property type="protein sequence ID" value="TWU40125.1"/>
    <property type="molecule type" value="Genomic_DNA"/>
</dbReference>
<sequence length="259" mass="27918" precursor="true">MKISKSLLMTSLLPIVVATLVNTTLVNTTAFAQQPWDGTIVQYGTMHEAIGMQQHQGRVQLIDLVKQPHFYAVAALEGLAGEVTILDNKVVITGVGSNGQLTPISNVDGDRQATMLAGAYVPSWTRHSVLDNVAPKDFDQWIASSALAAGVDTDKPFIFSLEGQFTDVSLHVIHGACPIHARVQKIELPKEQQPFESELKKVAGTIVGIYAKDAVGNLTHPATSTHAHLLYKDKTTGKLLTGHIEKIGLAEGTVLMLPR</sequence>
<keyword evidence="3" id="KW-1185">Reference proteome</keyword>
<feature type="signal peptide" evidence="1">
    <location>
        <begin position="1"/>
        <end position="32"/>
    </location>
</feature>
<dbReference type="SUPFAM" id="SSF117856">
    <property type="entry name" value="AF0104/ALDC/Ptd012-like"/>
    <property type="match status" value="1"/>
</dbReference>
<evidence type="ECO:0000313" key="2">
    <source>
        <dbReference type="EMBL" id="TWU40125.1"/>
    </source>
</evidence>
<evidence type="ECO:0000313" key="3">
    <source>
        <dbReference type="Proteomes" id="UP000315471"/>
    </source>
</evidence>
<dbReference type="OrthoDB" id="278774at2"/>
<evidence type="ECO:0000256" key="1">
    <source>
        <dbReference type="SAM" id="SignalP"/>
    </source>
</evidence>
<dbReference type="Pfam" id="PF03306">
    <property type="entry name" value="AAL_decarboxy"/>
    <property type="match status" value="1"/>
</dbReference>
<name>A0A5C6DUW9_9BACT</name>
<accession>A0A5C6DUW9</accession>
<dbReference type="InterPro" id="IPR005128">
    <property type="entry name" value="Acetolactate_a_deCO2ase"/>
</dbReference>
<comment type="caution">
    <text evidence="2">The sequence shown here is derived from an EMBL/GenBank/DDBJ whole genome shotgun (WGS) entry which is preliminary data.</text>
</comment>
<feature type="chain" id="PRO_5023134508" evidence="1">
    <location>
        <begin position="33"/>
        <end position="259"/>
    </location>
</feature>
<protein>
    <submittedName>
        <fullName evidence="2">Alpha-acetolactate decarboxylase</fullName>
    </submittedName>
</protein>
<reference evidence="2 3" key="1">
    <citation type="submission" date="2019-02" db="EMBL/GenBank/DDBJ databases">
        <title>Deep-cultivation of Planctomycetes and their phenomic and genomic characterization uncovers novel biology.</title>
        <authorList>
            <person name="Wiegand S."/>
            <person name="Jogler M."/>
            <person name="Boedeker C."/>
            <person name="Pinto D."/>
            <person name="Vollmers J."/>
            <person name="Rivas-Marin E."/>
            <person name="Kohn T."/>
            <person name="Peeters S.H."/>
            <person name="Heuer A."/>
            <person name="Rast P."/>
            <person name="Oberbeckmann S."/>
            <person name="Bunk B."/>
            <person name="Jeske O."/>
            <person name="Meyerdierks A."/>
            <person name="Storesund J.E."/>
            <person name="Kallscheuer N."/>
            <person name="Luecker S."/>
            <person name="Lage O.M."/>
            <person name="Pohl T."/>
            <person name="Merkel B.J."/>
            <person name="Hornburger P."/>
            <person name="Mueller R.-W."/>
            <person name="Bruemmer F."/>
            <person name="Labrenz M."/>
            <person name="Spormann A.M."/>
            <person name="Op Den Camp H."/>
            <person name="Overmann J."/>
            <person name="Amann R."/>
            <person name="Jetten M.S.M."/>
            <person name="Mascher T."/>
            <person name="Medema M.H."/>
            <person name="Devos D.P."/>
            <person name="Kaster A.-K."/>
            <person name="Ovreas L."/>
            <person name="Rohde M."/>
            <person name="Galperin M.Y."/>
            <person name="Jogler C."/>
        </authorList>
    </citation>
    <scope>NUCLEOTIDE SEQUENCE [LARGE SCALE GENOMIC DNA]</scope>
    <source>
        <strain evidence="2 3">Q31b</strain>
    </source>
</reference>
<keyword evidence="1" id="KW-0732">Signal</keyword>
<dbReference type="AlphaFoldDB" id="A0A5C6DUW9"/>